<evidence type="ECO:0000313" key="11">
    <source>
        <dbReference type="Proteomes" id="UP000189911"/>
    </source>
</evidence>
<dbReference type="GO" id="GO:0051301">
    <property type="term" value="P:cell division"/>
    <property type="evidence" value="ECO:0007669"/>
    <property type="project" value="UniProtKB-KW"/>
</dbReference>
<dbReference type="GO" id="GO:0005680">
    <property type="term" value="C:anaphase-promoting complex"/>
    <property type="evidence" value="ECO:0007669"/>
    <property type="project" value="InterPro"/>
</dbReference>
<dbReference type="InterPro" id="IPR037679">
    <property type="entry name" value="Apc5"/>
</dbReference>
<comment type="function">
    <text evidence="8">Component of the anaphase promoting complex/cyclosome (APC/C), a cell cycle-regulated E3 ubiquitin ligase that controls progression through mitosis and the G1 phase of the cell cycle. The APC/C complex acts by mediating ubiquitination and subsequent degradation of target proteins: it mainly mediates the formation of 'Lys-11'-linked polyubiquitin chains and, to a lower extent, the formation of 'Lys-48'- and 'Lys-63'-linked polyubiquitin chains. The APC/C complex catalyzes assembly of branched 'Lys-11'-/'Lys-48'-linked branched ubiquitin chains on target proteins.</text>
</comment>
<dbReference type="GO" id="GO:0031145">
    <property type="term" value="P:anaphase-promoting complex-dependent catabolic process"/>
    <property type="evidence" value="ECO:0007669"/>
    <property type="project" value="TreeGrafter"/>
</dbReference>
<dbReference type="GO" id="GO:0070979">
    <property type="term" value="P:protein K11-linked ubiquitination"/>
    <property type="evidence" value="ECO:0007669"/>
    <property type="project" value="TreeGrafter"/>
</dbReference>
<evidence type="ECO:0000256" key="2">
    <source>
        <dbReference type="ARBA" id="ARBA00016066"/>
    </source>
</evidence>
<dbReference type="GO" id="GO:0045842">
    <property type="term" value="P:positive regulation of mitotic metaphase/anaphase transition"/>
    <property type="evidence" value="ECO:0007669"/>
    <property type="project" value="TreeGrafter"/>
</dbReference>
<evidence type="ECO:0000256" key="3">
    <source>
        <dbReference type="ARBA" id="ARBA00022618"/>
    </source>
</evidence>
<dbReference type="AlphaFoldDB" id="A0A1G4KN18"/>
<evidence type="ECO:0000256" key="6">
    <source>
        <dbReference type="ARBA" id="ARBA00023306"/>
    </source>
</evidence>
<evidence type="ECO:0000259" key="9">
    <source>
        <dbReference type="Pfam" id="PF12862"/>
    </source>
</evidence>
<comment type="similarity">
    <text evidence="1">Belongs to the APC5 family.</text>
</comment>
<proteinExistence type="inferred from homology"/>
<dbReference type="Pfam" id="PF12862">
    <property type="entry name" value="ANAPC5"/>
    <property type="match status" value="1"/>
</dbReference>
<dbReference type="UniPathway" id="UPA00143"/>
<dbReference type="PANTHER" id="PTHR12830:SF9">
    <property type="entry name" value="ANAPHASE-PROMOTING COMPLEX SUBUNIT 5"/>
    <property type="match status" value="1"/>
</dbReference>
<dbReference type="InterPro" id="IPR026000">
    <property type="entry name" value="Apc5_dom"/>
</dbReference>
<protein>
    <recommendedName>
        <fullName evidence="2">Anaphase-promoting complex subunit 5</fullName>
    </recommendedName>
    <alternativeName>
        <fullName evidence="7">Cyclosome subunit 5</fullName>
    </alternativeName>
</protein>
<evidence type="ECO:0000256" key="4">
    <source>
        <dbReference type="ARBA" id="ARBA00022776"/>
    </source>
</evidence>
<evidence type="ECO:0000256" key="7">
    <source>
        <dbReference type="ARBA" id="ARBA00031069"/>
    </source>
</evidence>
<evidence type="ECO:0000256" key="5">
    <source>
        <dbReference type="ARBA" id="ARBA00022786"/>
    </source>
</evidence>
<evidence type="ECO:0000256" key="1">
    <source>
        <dbReference type="ARBA" id="ARBA00007450"/>
    </source>
</evidence>
<accession>A0A1G4KN18</accession>
<keyword evidence="5" id="KW-0833">Ubl conjugation pathway</keyword>
<keyword evidence="6" id="KW-0131">Cell cycle</keyword>
<reference evidence="11" key="1">
    <citation type="submission" date="2016-03" db="EMBL/GenBank/DDBJ databases">
        <authorList>
            <person name="Devillers Hugo."/>
        </authorList>
    </citation>
    <scope>NUCLEOTIDE SEQUENCE [LARGE SCALE GENOMIC DNA]</scope>
</reference>
<keyword evidence="3" id="KW-0132">Cell division</keyword>
<dbReference type="Proteomes" id="UP000189911">
    <property type="component" value="Chromosome H"/>
</dbReference>
<dbReference type="EMBL" id="LT598447">
    <property type="protein sequence ID" value="SCV05830.1"/>
    <property type="molecule type" value="Genomic_DNA"/>
</dbReference>
<dbReference type="OrthoDB" id="2504561at2759"/>
<feature type="domain" description="Anaphase-promoting complex subunit 5" evidence="9">
    <location>
        <begin position="286"/>
        <end position="375"/>
    </location>
</feature>
<gene>
    <name evidence="10" type="ORF">LANO_0H16116G</name>
</gene>
<sequence length="656" mass="75190">MNCKQSVVITNTLTPHDISILIVITFYCSQVEQFDQKLLMSLVPPVSPRESLQVPFNNTHETLDSHPVLPPLLLDLVLLLVEHDQRRAAQRLVAALDAITTINGITKLVDTLEAHCIRATYREVSSGSEKNVIKRKLTQTSLLGSYVCHCITKHKLQDFEDSERLWRNLQGYLQQFRQAEEMSTSFQHQQLPKLDPLMSFIFEDNGNGEELESLRELQETGVFSKYADLISIERHVLMMLSRDHLQALLMEETKLMLAGNKRLRERTRLIMDCMSLEDTSRFPSVHILRGIEDLNEQRYDNFLNLLYRYFDYMLGQNSEPNFHLSLLSLASFHAHFNDSEAAVKTFEEAIAVARENKDTKTLNLILMWVFEFIGKYPSLANRFHVTTEQIINYLKTCSGNQSSYVFEMGYRYETLWAMLSTGLVPAILESLFKSSLLALQNTANGVQFSLLAAHNAQVWNYLGSSALRDSYQSLAKERLPTGNYQMVQRQDLMDSGDSNLSHEYLTAMDCPYLTYHEKRILEKLNIDYLSAIGDYDEAMRFVNLKIHECQSESIDSENEQRFKLAKCKIMITCGLEVRCLPILTKVLEHATLTGNSYLLAPSVLLLSKVLLSLGKREECEELLSGTMHHILKFSNPSFQRPVVDLFLASRETMRSC</sequence>
<dbReference type="InterPro" id="IPR011990">
    <property type="entry name" value="TPR-like_helical_dom_sf"/>
</dbReference>
<keyword evidence="4" id="KW-0498">Mitosis</keyword>
<dbReference type="SUPFAM" id="SSF48452">
    <property type="entry name" value="TPR-like"/>
    <property type="match status" value="1"/>
</dbReference>
<dbReference type="PANTHER" id="PTHR12830">
    <property type="entry name" value="ANAPHASE-PROMOTING COMPLEX SUBUNIT 5"/>
    <property type="match status" value="1"/>
</dbReference>
<organism evidence="10 11">
    <name type="scientific">Lachancea nothofagi CBS 11611</name>
    <dbReference type="NCBI Taxonomy" id="1266666"/>
    <lineage>
        <taxon>Eukaryota</taxon>
        <taxon>Fungi</taxon>
        <taxon>Dikarya</taxon>
        <taxon>Ascomycota</taxon>
        <taxon>Saccharomycotina</taxon>
        <taxon>Saccharomycetes</taxon>
        <taxon>Saccharomycetales</taxon>
        <taxon>Saccharomycetaceae</taxon>
        <taxon>Lachancea</taxon>
    </lineage>
</organism>
<name>A0A1G4KN18_9SACH</name>
<evidence type="ECO:0000256" key="8">
    <source>
        <dbReference type="ARBA" id="ARBA00045696"/>
    </source>
</evidence>
<evidence type="ECO:0000313" key="10">
    <source>
        <dbReference type="EMBL" id="SCV05830.1"/>
    </source>
</evidence>
<keyword evidence="11" id="KW-1185">Reference proteome</keyword>